<feature type="domain" description="Laminin EGF-like" evidence="19">
    <location>
        <begin position="1021"/>
        <end position="1067"/>
    </location>
</feature>
<feature type="coiled-coil region" evidence="15">
    <location>
        <begin position="2169"/>
        <end position="2238"/>
    </location>
</feature>
<feature type="domain" description="Laminin EGF-like" evidence="19">
    <location>
        <begin position="1068"/>
        <end position="1115"/>
    </location>
</feature>
<evidence type="ECO:0000259" key="19">
    <source>
        <dbReference type="PROSITE" id="PS50027"/>
    </source>
</evidence>
<dbReference type="PROSITE" id="PS50025">
    <property type="entry name" value="LAM_G_DOMAIN"/>
    <property type="match status" value="5"/>
</dbReference>
<evidence type="ECO:0000256" key="1">
    <source>
        <dbReference type="ARBA" id="ARBA00004302"/>
    </source>
</evidence>
<evidence type="ECO:0000256" key="8">
    <source>
        <dbReference type="ARBA" id="ARBA00023054"/>
    </source>
</evidence>
<feature type="disulfide bond" evidence="14">
    <location>
        <begin position="1070"/>
        <end position="1087"/>
    </location>
</feature>
<keyword evidence="11 14" id="KW-0424">Laminin EGF-like domain</keyword>
<keyword evidence="9 12" id="KW-1015">Disulfide bond</keyword>
<evidence type="ECO:0000256" key="3">
    <source>
        <dbReference type="ARBA" id="ARBA00022530"/>
    </source>
</evidence>
<evidence type="ECO:0000259" key="21">
    <source>
        <dbReference type="PROSITE" id="PS51117"/>
    </source>
</evidence>
<evidence type="ECO:0000256" key="16">
    <source>
        <dbReference type="SAM" id="SignalP"/>
    </source>
</evidence>
<evidence type="ECO:0000256" key="14">
    <source>
        <dbReference type="PROSITE-ProRule" id="PRU00460"/>
    </source>
</evidence>
<feature type="disulfide bond" evidence="14">
    <location>
        <begin position="975"/>
        <end position="992"/>
    </location>
</feature>
<dbReference type="GO" id="GO:0034446">
    <property type="term" value="P:substrate adhesion-dependent cell spreading"/>
    <property type="evidence" value="ECO:0007669"/>
    <property type="project" value="TreeGrafter"/>
</dbReference>
<dbReference type="PROSITE" id="PS01248">
    <property type="entry name" value="EGF_LAM_1"/>
    <property type="match status" value="7"/>
</dbReference>
<dbReference type="PROSITE" id="PS51115">
    <property type="entry name" value="LAMININ_IVA"/>
    <property type="match status" value="2"/>
</dbReference>
<dbReference type="InterPro" id="IPR000034">
    <property type="entry name" value="Laminin_IV"/>
</dbReference>
<keyword evidence="2" id="KW-0964">Secreted</keyword>
<keyword evidence="7" id="KW-0130">Cell adhesion</keyword>
<feature type="domain" description="Laminin G" evidence="17">
    <location>
        <begin position="2607"/>
        <end position="2808"/>
    </location>
</feature>
<feature type="disulfide bond" evidence="14">
    <location>
        <begin position="1023"/>
        <end position="1040"/>
    </location>
</feature>
<dbReference type="InterPro" id="IPR050440">
    <property type="entry name" value="Laminin/Netrin_ECM"/>
</dbReference>
<feature type="disulfide bond" evidence="14">
    <location>
        <begin position="1042"/>
        <end position="1051"/>
    </location>
</feature>
<feature type="domain" description="Laminin EGF-like" evidence="19">
    <location>
        <begin position="973"/>
        <end position="1020"/>
    </location>
</feature>
<feature type="disulfide bond" evidence="14">
    <location>
        <begin position="444"/>
        <end position="453"/>
    </location>
</feature>
<dbReference type="Pfam" id="PF02210">
    <property type="entry name" value="Laminin_G_2"/>
    <property type="match status" value="4"/>
</dbReference>
<feature type="domain" description="Laminin G" evidence="17">
    <location>
        <begin position="2415"/>
        <end position="2605"/>
    </location>
</feature>
<dbReference type="FunFam" id="2.60.120.260:FF:000017">
    <property type="entry name" value="Laminin subunit alpha 2"/>
    <property type="match status" value="1"/>
</dbReference>
<dbReference type="PROSITE" id="PS51117">
    <property type="entry name" value="LAMININ_NTER"/>
    <property type="match status" value="1"/>
</dbReference>
<feature type="disulfide bond" evidence="14">
    <location>
        <begin position="1647"/>
        <end position="1656"/>
    </location>
</feature>
<dbReference type="PANTHER" id="PTHR10574">
    <property type="entry name" value="NETRIN/LAMININ-RELATED"/>
    <property type="match status" value="1"/>
</dbReference>
<feature type="disulfide bond" evidence="13">
    <location>
        <begin position="2966"/>
        <end position="2993"/>
    </location>
</feature>
<feature type="disulfide bond" evidence="14">
    <location>
        <begin position="1540"/>
        <end position="1549"/>
    </location>
</feature>
<dbReference type="GO" id="GO:0043256">
    <property type="term" value="C:laminin complex"/>
    <property type="evidence" value="ECO:0007669"/>
    <property type="project" value="TreeGrafter"/>
</dbReference>
<feature type="disulfide bond" evidence="14">
    <location>
        <begin position="1021"/>
        <end position="1033"/>
    </location>
</feature>
<dbReference type="FunFam" id="2.10.25.10:FF:000069">
    <property type="entry name" value="Laminin subunit alpha 1"/>
    <property type="match status" value="1"/>
</dbReference>
<dbReference type="PRINTS" id="PR00011">
    <property type="entry name" value="EGFLAMININ"/>
</dbReference>
<feature type="domain" description="Laminin N-terminal" evidence="21">
    <location>
        <begin position="53"/>
        <end position="293"/>
    </location>
</feature>
<feature type="domain" description="EGF-like" evidence="18">
    <location>
        <begin position="1571"/>
        <end position="1606"/>
    </location>
</feature>
<dbReference type="CDD" id="cd00110">
    <property type="entry name" value="LamG"/>
    <property type="match status" value="5"/>
</dbReference>
<feature type="signal peptide" evidence="16">
    <location>
        <begin position="1"/>
        <end position="21"/>
    </location>
</feature>
<feature type="disulfide bond" evidence="14">
    <location>
        <begin position="1239"/>
        <end position="1248"/>
    </location>
</feature>
<feature type="disulfide bond" evidence="12">
    <location>
        <begin position="1596"/>
        <end position="1605"/>
    </location>
</feature>
<evidence type="ECO:0000256" key="5">
    <source>
        <dbReference type="ARBA" id="ARBA00022737"/>
    </source>
</evidence>
<sequence>MTWKTVLIILLCFCVFPENFSTKGRHRIGGKHGLKYLLQGIGQNYKSGSQTLENSGMWPSVFNLATKALVSVNATCGESGREEFCRLADNGRGKCGFCDPLSSDTTKYHSIEYVIDGSNRWWQSPTLYNGPEYEYVTITFDLKQVYQVAYVTLKAANSPRPGVWLLERSLDGIDYKPWQYFARSDKECLEHYGVVATKGKPHFFTDSEVICTSYYSKLSPFENGEVHAFLVQGRPGANESSPELLEFTKARFVRLKFQGFKASVEPIPRWLSVDTLKDKRLFYSIRDISIGGQCVCNGHAANCRHNVAFGHPECECSHHTCGSNCEKCCPMFNQKQWGPGSSRDARQCVACNCHGHATSCHYEEDVDKAGLSMDVEGNYQGGGVCDNCTDFTIGLNCEKCIQGYYRPTSIASSAKEPCLKCECDKFGSIGSCQSEGDSAGKCECRTGYTGMTCSECAPGYRGYPNCEICPCDTRGTIQHHDCENDCVCKPFADGKHCNNCKTGHFALRYDNREGCASCYCSGVTTLCESAIILPKKFESAAEWKITDIAINKIVTPGWDPDIRTWIIGNYEIPDIEAFYWLAPKDYLGNKLESYGSYFSFKVQWIVMRGDTSGKPTTGPNIILVGSNGMKIGCGEEQYIGKDMEFRIKLQEYDWYHVPSDVRDIITRLRRTEYKGDPVSRFQFLSILTDIKYILLRATFHTDQIEGMLEGAVLETGVMDENEDYSAVEKCSCPSGYTGLSCESCDYSYVRIVTNTTTHQVQGFCVKCDCNGHSRTCNPDTGQCFCEHNTVGEKCERCAPGFYGNPLGGSATDCKRCACPLLEPENNFSPSCQLDFFPEISEEEGGYVCTQCPKGYTGDHCELCDDNYFGNPYEVGNKCEPCSCGGGPCDRATGQCLGCPGNTEGWRCEKCKKDYFGDPLNANCQACLCDPFGSISPECDNKTGQCSCKPHFIGRTCDTCEIGYGNVTATCTQCNCNEIGSKSVICNSYTGICDCKLGVEGFRCDACQYLHYGFAENGCESCNCNPRGSELSTCDIRTGQCRCKQHYVGRTCDRCQDGYWENITGCVKCECDIDGSYGSACNERTGRCNCKPGIGGIQCNNCLPNYFGFSSTGCKECEPCNKRGHICDPDTGRCICPAYSHGEYCQLCTMNAWGYEPNKGCKACNCSNSGSLRMQCDLSTGECNCRLGFAGFTCDQCDHGYFGYPRCRRCNCNYAGSDLVRTRCDKGGICQCNEDGSCVCKSNVSGKRCDQCKEGTFGLQQDNPDGCTQCFCFGRSSKCSESGLTWGQIRMHTPRWLTTNFQKSDPTNDIEPSEKLLVIPNDDGNTTINRNQIESPLYWRLHSKFNGDRILSYGGYLRFVADTINARQRLSQDVLNHYPLVQLRGHGKIILEYYPPLPIKGNRYEVRLHESLWKRIYPKETHLSPRELIMVALQNIQNIFVKATDSSSFEKLLLQDVILDTAIEVPGHPPPLAKGVEMCECPHQYNSSSCQNPSIGFFRYYTPPSVNGTILIDTFVGQARACTCNDRSDICDTETGYCLGCKGNTKGRYCEKCADGYYGDPMLPYEKCQPCPCPLPTQNFATECRQLSKTNQFVCNCKPGYTGPKCDSCSAGYYGQPHLAGGSCQPCDCNVEGRVNNECDMITGACFCKQGITGRHCSQCEKPRHVLQQFKCTPCDKCTQWLLDDIDNLSYELDQNTYLLLNGSIEPPWGTLRNMEKRYVFLNDKLATYLNNKHTAEELIANTSLDTLKGKLNNLQNDYQKIGLDDVIQKEAEIEKMAKNLDSELRNSKPQLQTLIETLQNFGKSHLSTQEAVKEGEKMLKEMEDIAKNMNYPHDEILTKCEQVKSVIQKLMKTTSNPKGLIDDLSVLKERLKDIDVIVSKTELVRKDAELKNSGNRLRIDAVKQIIADIQKKSEEIKGDVADSKGIIKKAVEALDGIREIYDELGSDDSFKNLVQQLQVRHAKLSHLNANEILEPVLQHVEGLEKTASEYAKLFNLSSKEINAVKAGEAYANIKKYLDEASSLANEALSNINTAMDTLSPEGKDSISINASISVADSERLEIRIRHQIDNLAGIKQRKDIAELKVKTLDSDNWKNGLENRKQDSQLHEIKSQLSKRSKEKIQDLLNEAIEETDRMKNIHRQAMNIDVSKEYELVKPYQKLLNLTSTDNLRKLQEQITVTQDELRNVLNEKHTYLDIIKQNTIKFNEFRNANNSLALKLQALKAQIKSAKKTAEGIRISLAGATCERSYKINTLSPTLISNLIIKFNYTLSTEPSTSSLFYVNTTSGQYMNLKIKDNHIIFEMKLDHATTKRDYTIPQNDFYTITIDRVGTSIEMTVNNEKVDGKDAVDAKSSVSVFKTSPQSLIHIGYAPDVEAGIPGCIRDVIYNNYKIGMWNFHTSDGQCIGCIRSNELTLESTYDLYEGDGYSMTPKEQQDKYANPAKFNLQFSLRTFDENAILFLAADPERKNYLAVFLNDGHIHYRVHYPNEEDIVMKTEKKYNNGEKVRISAEKAWIRATKQDDAVLRINDGLEVFNESRSNIDSGTTIRLKKVPYYFGGVPPDYFLNSMGVTDTLPTHQSLLGGLEEVKEYQLFSDDNIRKYGVTKQSGELEFRKILFEGLGYIQLKVKRMEDNLFFMLRTKKPHGFVLFMEGVLSISMSEGKLVVKVYVDDETYTLTSKQSVNDEMYHLVEVIRLNTNVELKVNGETDSSLQTKEIGTNKLSAETSLYIGGVPDSFSKLLEGNSLLVGEISDILIDHKLVKINKDTVQYFDKVKIGRSIDVQQIILAPKNFLQPDESKIEMKEMQNTEGCGAIQNYTFDPNAAKFGDKPFSYVLHYLKDHFWRKDYKLGISFRTYQPNGVLFIAFGLKQHFNLLEIRGGRIVFKSNGKRLRNVELPQKVDDGNWYSVIIEASGIKKKRKLTVSINGYKTKPLRLPRNKVSREIYIGGISKNITLPTSMRSNYHPFRGCIRGLTINKVPHGLIKDKNTAHHNIGQCFPNIEQGSYFGGDAFAIYNKYFHINAVLELSLEFRTSEPNGILLSVSNPRNSPALSVELQNGAIVMTTDNGYGTITNVTNNLSDFALCNNQWHNITAVYTSTEITINVDGIRKSWVQPDDETLMDELEAPLYIGGIPDYAPVGTLKMKENFKGCIRTMKIGKKAVDWLNMEQVTNVLLDSCPMTS</sequence>
<dbReference type="SMART" id="SM00281">
    <property type="entry name" value="LamB"/>
    <property type="match status" value="2"/>
</dbReference>
<name>A0AAN7VL17_9COLE</name>
<dbReference type="FunFam" id="2.10.25.10:FF:000011">
    <property type="entry name" value="Cadherin EGF LAG seven-pass G-type receptor"/>
    <property type="match status" value="2"/>
</dbReference>
<feature type="domain" description="Laminin EGF-like" evidence="19">
    <location>
        <begin position="421"/>
        <end position="468"/>
    </location>
</feature>
<feature type="domain" description="Laminin EGF-like" evidence="19">
    <location>
        <begin position="1163"/>
        <end position="1208"/>
    </location>
</feature>
<evidence type="ECO:0000256" key="13">
    <source>
        <dbReference type="PROSITE-ProRule" id="PRU00122"/>
    </source>
</evidence>
<feature type="disulfide bond" evidence="14">
    <location>
        <begin position="1626"/>
        <end position="1638"/>
    </location>
</feature>
<reference evidence="22 23" key="1">
    <citation type="journal article" date="2024" name="Insects">
        <title>An Improved Chromosome-Level Genome Assembly of the Firefly Pyrocoelia pectoralis.</title>
        <authorList>
            <person name="Fu X."/>
            <person name="Meyer-Rochow V.B."/>
            <person name="Ballantyne L."/>
            <person name="Zhu X."/>
        </authorList>
    </citation>
    <scope>NUCLEOTIDE SEQUENCE [LARGE SCALE GENOMIC DNA]</scope>
    <source>
        <strain evidence="22">XCY_ONT2</strain>
    </source>
</reference>
<evidence type="ECO:0000256" key="2">
    <source>
        <dbReference type="ARBA" id="ARBA00022525"/>
    </source>
</evidence>
<dbReference type="SMART" id="SM00180">
    <property type="entry name" value="EGF_Lam"/>
    <property type="match status" value="17"/>
</dbReference>
<dbReference type="SMART" id="SM00181">
    <property type="entry name" value="EGF"/>
    <property type="match status" value="11"/>
</dbReference>
<feature type="disulfide bond" evidence="14">
    <location>
        <begin position="1165"/>
        <end position="1182"/>
    </location>
</feature>
<dbReference type="PANTHER" id="PTHR10574:SF428">
    <property type="entry name" value="LAMININ SUBUNIT ALPHA-1-LIKE PROTEIN"/>
    <property type="match status" value="1"/>
</dbReference>
<protein>
    <recommendedName>
        <fullName evidence="24">Laminin subunit alpha-2</fullName>
    </recommendedName>
</protein>
<dbReference type="FunFam" id="2.10.25.10:FF:000580">
    <property type="entry name" value="Wing blister, isoform B"/>
    <property type="match status" value="1"/>
</dbReference>
<dbReference type="EMBL" id="JAVRBK010000003">
    <property type="protein sequence ID" value="KAK5647086.1"/>
    <property type="molecule type" value="Genomic_DNA"/>
</dbReference>
<feature type="disulfide bond" evidence="14">
    <location>
        <begin position="928"/>
        <end position="945"/>
    </location>
</feature>
<dbReference type="PROSITE" id="PS50027">
    <property type="entry name" value="EGF_LAM_2"/>
    <property type="match status" value="12"/>
</dbReference>
<dbReference type="FunFam" id="2.60.120.200:FF:000200">
    <property type="entry name" value="Laminin subunit alpha-3"/>
    <property type="match status" value="1"/>
</dbReference>
<dbReference type="GO" id="GO:0009888">
    <property type="term" value="P:tissue development"/>
    <property type="evidence" value="ECO:0007669"/>
    <property type="project" value="TreeGrafter"/>
</dbReference>
<dbReference type="CDD" id="cd00055">
    <property type="entry name" value="EGF_Lam"/>
    <property type="match status" value="15"/>
</dbReference>
<evidence type="ECO:0000259" key="20">
    <source>
        <dbReference type="PROSITE" id="PS51115"/>
    </source>
</evidence>
<proteinExistence type="predicted"/>
<dbReference type="FunFam" id="2.10.25.10:FF:000561">
    <property type="entry name" value="Wing blister, isoform B"/>
    <property type="match status" value="1"/>
</dbReference>
<feature type="domain" description="Laminin IV type A" evidence="20">
    <location>
        <begin position="538"/>
        <end position="729"/>
    </location>
</feature>
<dbReference type="InterPro" id="IPR013320">
    <property type="entry name" value="ConA-like_dom_sf"/>
</dbReference>
<feature type="domain" description="Laminin EGF-like" evidence="19">
    <location>
        <begin position="926"/>
        <end position="972"/>
    </location>
</feature>
<feature type="disulfide bond" evidence="14">
    <location>
        <begin position="785"/>
        <end position="794"/>
    </location>
</feature>
<evidence type="ECO:0000256" key="15">
    <source>
        <dbReference type="SAM" id="Coils"/>
    </source>
</evidence>
<feature type="domain" description="Laminin G" evidence="17">
    <location>
        <begin position="2245"/>
        <end position="2405"/>
    </location>
</feature>
<feature type="chain" id="PRO_5043025535" description="Laminin subunit alpha-2" evidence="16">
    <location>
        <begin position="22"/>
        <end position="3178"/>
    </location>
</feature>
<organism evidence="22 23">
    <name type="scientific">Pyrocoelia pectoralis</name>
    <dbReference type="NCBI Taxonomy" id="417401"/>
    <lineage>
        <taxon>Eukaryota</taxon>
        <taxon>Metazoa</taxon>
        <taxon>Ecdysozoa</taxon>
        <taxon>Arthropoda</taxon>
        <taxon>Hexapoda</taxon>
        <taxon>Insecta</taxon>
        <taxon>Pterygota</taxon>
        <taxon>Neoptera</taxon>
        <taxon>Endopterygota</taxon>
        <taxon>Coleoptera</taxon>
        <taxon>Polyphaga</taxon>
        <taxon>Elateriformia</taxon>
        <taxon>Elateroidea</taxon>
        <taxon>Lampyridae</taxon>
        <taxon>Lampyrinae</taxon>
        <taxon>Pyrocoelia</taxon>
    </lineage>
</organism>
<feature type="domain" description="Laminin EGF-like" evidence="19">
    <location>
        <begin position="1209"/>
        <end position="1268"/>
    </location>
</feature>
<dbReference type="InterPro" id="IPR001791">
    <property type="entry name" value="Laminin_G"/>
</dbReference>
<accession>A0AAN7VL17</accession>
<evidence type="ECO:0000313" key="22">
    <source>
        <dbReference type="EMBL" id="KAK5647086.1"/>
    </source>
</evidence>
<dbReference type="Pfam" id="PF00052">
    <property type="entry name" value="Laminin_B"/>
    <property type="match status" value="2"/>
</dbReference>
<feature type="domain" description="Laminin EGF-like" evidence="19">
    <location>
        <begin position="881"/>
        <end position="925"/>
    </location>
</feature>
<feature type="disulfide bond" evidence="14">
    <location>
        <begin position="947"/>
        <end position="956"/>
    </location>
</feature>
<gene>
    <name evidence="22" type="ORF">RI129_005550</name>
</gene>
<feature type="domain" description="Laminin EGF-like" evidence="19">
    <location>
        <begin position="767"/>
        <end position="815"/>
    </location>
</feature>
<evidence type="ECO:0000259" key="17">
    <source>
        <dbReference type="PROSITE" id="PS50025"/>
    </source>
</evidence>
<dbReference type="GO" id="GO:0009887">
    <property type="term" value="P:animal organ morphogenesis"/>
    <property type="evidence" value="ECO:0007669"/>
    <property type="project" value="TreeGrafter"/>
</dbReference>
<feature type="disulfide bond" evidence="14">
    <location>
        <begin position="1628"/>
        <end position="1645"/>
    </location>
</feature>
<dbReference type="SMART" id="SM00282">
    <property type="entry name" value="LamG"/>
    <property type="match status" value="5"/>
</dbReference>
<dbReference type="Pfam" id="PF24973">
    <property type="entry name" value="EGF_LMN_ATRN"/>
    <property type="match status" value="1"/>
</dbReference>
<dbReference type="Pfam" id="PF00053">
    <property type="entry name" value="EGF_laminin"/>
    <property type="match status" value="14"/>
</dbReference>
<keyword evidence="3" id="KW-0272">Extracellular matrix</keyword>
<dbReference type="PROSITE" id="PS00022">
    <property type="entry name" value="EGF_1"/>
    <property type="match status" value="1"/>
</dbReference>
<keyword evidence="10" id="KW-0325">Glycoprotein</keyword>
<evidence type="ECO:0000256" key="9">
    <source>
        <dbReference type="ARBA" id="ARBA00023157"/>
    </source>
</evidence>
<dbReference type="GO" id="GO:0070831">
    <property type="term" value="P:basement membrane assembly"/>
    <property type="evidence" value="ECO:0007669"/>
    <property type="project" value="TreeGrafter"/>
</dbReference>
<dbReference type="InterPro" id="IPR000742">
    <property type="entry name" value="EGF"/>
</dbReference>
<evidence type="ECO:0000256" key="6">
    <source>
        <dbReference type="ARBA" id="ARBA00022869"/>
    </source>
</evidence>
<feature type="disulfide bond" evidence="14">
    <location>
        <begin position="1089"/>
        <end position="1098"/>
    </location>
</feature>
<feature type="disulfide bond" evidence="14">
    <location>
        <begin position="1184"/>
        <end position="1193"/>
    </location>
</feature>
<feature type="domain" description="Laminin EGF-like" evidence="19">
    <location>
        <begin position="1626"/>
        <end position="1673"/>
    </location>
</feature>
<evidence type="ECO:0008006" key="24">
    <source>
        <dbReference type="Google" id="ProtNLM"/>
    </source>
</evidence>
<dbReference type="FunFam" id="2.10.25.10:FF:000130">
    <property type="entry name" value="Laminin subunit beta 1"/>
    <property type="match status" value="1"/>
</dbReference>
<feature type="domain" description="Laminin G" evidence="17">
    <location>
        <begin position="2820"/>
        <end position="2993"/>
    </location>
</feature>
<feature type="coiled-coil region" evidence="15">
    <location>
        <begin position="1711"/>
        <end position="1786"/>
    </location>
</feature>
<evidence type="ECO:0000313" key="23">
    <source>
        <dbReference type="Proteomes" id="UP001329430"/>
    </source>
</evidence>
<evidence type="ECO:0000259" key="18">
    <source>
        <dbReference type="PROSITE" id="PS50026"/>
    </source>
</evidence>
<feature type="disulfide bond" evidence="14">
    <location>
        <begin position="926"/>
        <end position="938"/>
    </location>
</feature>
<feature type="disulfide bond" evidence="14">
    <location>
        <begin position="973"/>
        <end position="985"/>
    </location>
</feature>
<dbReference type="FunFam" id="2.10.25.10:FF:000065">
    <property type="entry name" value="Laminin subunit beta 1"/>
    <property type="match status" value="1"/>
</dbReference>
<evidence type="ECO:0000256" key="10">
    <source>
        <dbReference type="ARBA" id="ARBA00023180"/>
    </source>
</evidence>
<dbReference type="FunFam" id="2.10.25.10:FF:000082">
    <property type="entry name" value="Laminin subunit alpha 1"/>
    <property type="match status" value="1"/>
</dbReference>
<dbReference type="InterPro" id="IPR008211">
    <property type="entry name" value="Laminin_N"/>
</dbReference>
<feature type="disulfide bond" evidence="14">
    <location>
        <begin position="1068"/>
        <end position="1080"/>
    </location>
</feature>
<feature type="domain" description="Laminin EGF-like" evidence="19">
    <location>
        <begin position="1570"/>
        <end position="1625"/>
    </location>
</feature>
<dbReference type="Proteomes" id="UP001329430">
    <property type="component" value="Chromosome 3"/>
</dbReference>
<evidence type="ECO:0000256" key="4">
    <source>
        <dbReference type="ARBA" id="ARBA00022729"/>
    </source>
</evidence>
<dbReference type="InterPro" id="IPR056863">
    <property type="entry name" value="LMN_ATRN_NET-like_EGF"/>
</dbReference>
<feature type="disulfide bond" evidence="14">
    <location>
        <begin position="1163"/>
        <end position="1175"/>
    </location>
</feature>
<dbReference type="PROSITE" id="PS50026">
    <property type="entry name" value="EGF_3"/>
    <property type="match status" value="1"/>
</dbReference>
<feature type="domain" description="Laminin IV type A" evidence="20">
    <location>
        <begin position="1290"/>
        <end position="1477"/>
    </location>
</feature>
<keyword evidence="6" id="KW-0084">Basement membrane</keyword>
<keyword evidence="5" id="KW-0677">Repeat</keyword>
<dbReference type="FunFam" id="2.10.25.10:FF:000209">
    <property type="entry name" value="Laminin subunit alpha 5"/>
    <property type="match status" value="1"/>
</dbReference>
<feature type="disulfide bond" evidence="14">
    <location>
        <begin position="994"/>
        <end position="1003"/>
    </location>
</feature>
<evidence type="ECO:0000256" key="7">
    <source>
        <dbReference type="ARBA" id="ARBA00022889"/>
    </source>
</evidence>
<dbReference type="Pfam" id="PF00054">
    <property type="entry name" value="Laminin_G_1"/>
    <property type="match status" value="1"/>
</dbReference>
<dbReference type="SUPFAM" id="SSF49899">
    <property type="entry name" value="Concanavalin A-like lectins/glucanases"/>
    <property type="match status" value="5"/>
</dbReference>
<dbReference type="Gene3D" id="2.10.25.10">
    <property type="entry name" value="Laminin"/>
    <property type="match status" value="14"/>
</dbReference>
<dbReference type="GO" id="GO:0016477">
    <property type="term" value="P:cell migration"/>
    <property type="evidence" value="ECO:0007669"/>
    <property type="project" value="TreeGrafter"/>
</dbReference>
<keyword evidence="8 15" id="KW-0175">Coiled coil</keyword>
<keyword evidence="12" id="KW-0245">EGF-like domain</keyword>
<comment type="caution">
    <text evidence="12">Lacks conserved residue(s) required for the propagation of feature annotation.</text>
</comment>
<keyword evidence="4 16" id="KW-0732">Signal</keyword>
<feature type="domain" description="Laminin G" evidence="17">
    <location>
        <begin position="2998"/>
        <end position="3174"/>
    </location>
</feature>
<keyword evidence="23" id="KW-1185">Reference proteome</keyword>
<evidence type="ECO:0000256" key="11">
    <source>
        <dbReference type="ARBA" id="ARBA00023292"/>
    </source>
</evidence>
<dbReference type="Pfam" id="PF00055">
    <property type="entry name" value="Laminin_N"/>
    <property type="match status" value="1"/>
</dbReference>
<comment type="caution">
    <text evidence="22">The sequence shown here is derived from an EMBL/GenBank/DDBJ whole genome shotgun (WGS) entry which is preliminary data.</text>
</comment>
<comment type="subcellular location">
    <subcellularLocation>
        <location evidence="1">Secreted</location>
        <location evidence="1">Extracellular space</location>
        <location evidence="1">Extracellular matrix</location>
        <location evidence="1">Basement membrane</location>
    </subcellularLocation>
</comment>
<feature type="disulfide bond" evidence="14">
    <location>
        <begin position="898"/>
        <end position="907"/>
    </location>
</feature>
<dbReference type="GO" id="GO:0007411">
    <property type="term" value="P:axon guidance"/>
    <property type="evidence" value="ECO:0007669"/>
    <property type="project" value="TreeGrafter"/>
</dbReference>
<dbReference type="Gene3D" id="2.60.120.200">
    <property type="match status" value="5"/>
</dbReference>
<feature type="disulfide bond" evidence="13">
    <location>
        <begin position="3147"/>
        <end position="3174"/>
    </location>
</feature>
<dbReference type="SMART" id="SM00136">
    <property type="entry name" value="LamNT"/>
    <property type="match status" value="1"/>
</dbReference>
<dbReference type="InterPro" id="IPR002049">
    <property type="entry name" value="LE_dom"/>
</dbReference>
<dbReference type="SUPFAM" id="SSF57196">
    <property type="entry name" value="EGF/Laminin"/>
    <property type="match status" value="12"/>
</dbReference>
<dbReference type="GO" id="GO:0030054">
    <property type="term" value="C:cell junction"/>
    <property type="evidence" value="ECO:0007669"/>
    <property type="project" value="UniProtKB-ARBA"/>
</dbReference>
<feature type="domain" description="Laminin EGF-like" evidence="19">
    <location>
        <begin position="1521"/>
        <end position="1569"/>
    </location>
</feature>
<dbReference type="Gene3D" id="2.60.120.260">
    <property type="entry name" value="Galactose-binding domain-like"/>
    <property type="match status" value="1"/>
</dbReference>
<evidence type="ECO:0000256" key="12">
    <source>
        <dbReference type="PROSITE-ProRule" id="PRU00076"/>
    </source>
</evidence>